<keyword evidence="5" id="KW-1185">Reference proteome</keyword>
<proteinExistence type="predicted"/>
<organism evidence="4 5">
    <name type="scientific">Intoshia linei</name>
    <dbReference type="NCBI Taxonomy" id="1819745"/>
    <lineage>
        <taxon>Eukaryota</taxon>
        <taxon>Metazoa</taxon>
        <taxon>Spiralia</taxon>
        <taxon>Lophotrochozoa</taxon>
        <taxon>Mesozoa</taxon>
        <taxon>Orthonectida</taxon>
        <taxon>Rhopaluridae</taxon>
        <taxon>Intoshia</taxon>
    </lineage>
</organism>
<evidence type="ECO:0000256" key="1">
    <source>
        <dbReference type="ARBA" id="ARBA00022658"/>
    </source>
</evidence>
<dbReference type="InterPro" id="IPR001895">
    <property type="entry name" value="RASGEF_cat_dom"/>
</dbReference>
<dbReference type="OrthoDB" id="26687at2759"/>
<evidence type="ECO:0000259" key="3">
    <source>
        <dbReference type="PROSITE" id="PS50009"/>
    </source>
</evidence>
<dbReference type="GO" id="GO:0007265">
    <property type="term" value="P:Ras protein signal transduction"/>
    <property type="evidence" value="ECO:0007669"/>
    <property type="project" value="TreeGrafter"/>
</dbReference>
<name>A0A177AXZ1_9BILA</name>
<keyword evidence="1 2" id="KW-0344">Guanine-nucleotide releasing factor</keyword>
<dbReference type="GO" id="GO:0005886">
    <property type="term" value="C:plasma membrane"/>
    <property type="evidence" value="ECO:0007669"/>
    <property type="project" value="TreeGrafter"/>
</dbReference>
<dbReference type="Pfam" id="PF00617">
    <property type="entry name" value="RasGEF"/>
    <property type="match status" value="1"/>
</dbReference>
<dbReference type="Gene3D" id="1.20.870.10">
    <property type="entry name" value="Son of sevenless (SoS) protein Chain: S domain 1"/>
    <property type="match status" value="1"/>
</dbReference>
<evidence type="ECO:0000313" key="4">
    <source>
        <dbReference type="EMBL" id="OAF66054.1"/>
    </source>
</evidence>
<comment type="caution">
    <text evidence="4">The sequence shown here is derived from an EMBL/GenBank/DDBJ whole genome shotgun (WGS) entry which is preliminary data.</text>
</comment>
<reference evidence="4 5" key="1">
    <citation type="submission" date="2016-04" db="EMBL/GenBank/DDBJ databases">
        <title>The genome of Intoshia linei affirms orthonectids as highly simplified spiralians.</title>
        <authorList>
            <person name="Mikhailov K.V."/>
            <person name="Slusarev G.S."/>
            <person name="Nikitin M.A."/>
            <person name="Logacheva M.D."/>
            <person name="Penin A."/>
            <person name="Aleoshin V."/>
            <person name="Panchin Y.V."/>
        </authorList>
    </citation>
    <scope>NUCLEOTIDE SEQUENCE [LARGE SCALE GENOMIC DNA]</scope>
    <source>
        <strain evidence="4">Intl2013</strain>
        <tissue evidence="4">Whole animal</tissue>
    </source>
</reference>
<dbReference type="Proteomes" id="UP000078046">
    <property type="component" value="Unassembled WGS sequence"/>
</dbReference>
<evidence type="ECO:0000313" key="5">
    <source>
        <dbReference type="Proteomes" id="UP000078046"/>
    </source>
</evidence>
<dbReference type="InterPro" id="IPR023578">
    <property type="entry name" value="Ras_GEF_dom_sf"/>
</dbReference>
<dbReference type="SMART" id="SM00147">
    <property type="entry name" value="RasGEF"/>
    <property type="match status" value="1"/>
</dbReference>
<dbReference type="SUPFAM" id="SSF48366">
    <property type="entry name" value="Ras GEF"/>
    <property type="match status" value="1"/>
</dbReference>
<dbReference type="AlphaFoldDB" id="A0A177AXZ1"/>
<dbReference type="EMBL" id="LWCA01001052">
    <property type="protein sequence ID" value="OAF66054.1"/>
    <property type="molecule type" value="Genomic_DNA"/>
</dbReference>
<accession>A0A177AXZ1</accession>
<dbReference type="InterPro" id="IPR036964">
    <property type="entry name" value="RASGEF_cat_dom_sf"/>
</dbReference>
<protein>
    <recommendedName>
        <fullName evidence="3">Ras-GEF domain-containing protein</fullName>
    </recommendedName>
</protein>
<sequence>MTSDIRYIVHKDKNGTTSRIITHANLEKLVYEISLSYESFVDASIYGIVLLTYPSFTNSEFLQTCIISSCLKSFIRAWIEEYSYEFNTPPEFKLLKELKQFFKSIDIDFYDYLKNIYLTWLHQAKHDSGIAKIDAVNIKKPIKFQHSVNSNELYTLFKTYIFAEQITYIDFIDKGLLYTLGETVILPAISVAVSSLMNKNPTEFTRQIPLSNSSVARPGHFWNTKNKQINSPTVHRIITQSNSLIFRVLHDILYSTNRNTSNYASKIEYWILTCNHLRDLKNYISLKSVLSALRSVAIYRLRSVWNLISGALIKNFSEHSQLFKMNQMNKESREILVTEADGYTCFNSKNINKCRYKNSINKKHTRKFGLIPCIGLFLNDLIKIDMEHTTSNKNIINVEKKRIEYEILANLKLMQNNKYNVTCIQNFQDFYDNMQQCSVDEAYQMSLKIEPLTPKIGYGTADRIHVMKYQDDAISNTFYENNIINIPQLNSKIIRKYEIARVKYYLRPKVNGLIYKSIVVLIIHYYNQGQIGHTDTTIDVIVRILTKFNKCGNSTKCYKLYQLINGHGNHLTLYMYYT</sequence>
<dbReference type="Gene3D" id="1.10.840.10">
    <property type="entry name" value="Ras guanine-nucleotide exchange factors catalytic domain"/>
    <property type="match status" value="1"/>
</dbReference>
<dbReference type="PANTHER" id="PTHR23113:SF312">
    <property type="entry name" value="RAL GUANINE NUCLEOTIDE DISSOCIATION STIMULATOR-LIKE, ISOFORM E"/>
    <property type="match status" value="1"/>
</dbReference>
<dbReference type="GO" id="GO:0005085">
    <property type="term" value="F:guanyl-nucleotide exchange factor activity"/>
    <property type="evidence" value="ECO:0007669"/>
    <property type="project" value="UniProtKB-KW"/>
</dbReference>
<feature type="domain" description="Ras-GEF" evidence="3">
    <location>
        <begin position="189"/>
        <end position="452"/>
    </location>
</feature>
<dbReference type="PANTHER" id="PTHR23113">
    <property type="entry name" value="GUANINE NUCLEOTIDE EXCHANGE FACTOR"/>
    <property type="match status" value="1"/>
</dbReference>
<evidence type="ECO:0000256" key="2">
    <source>
        <dbReference type="PROSITE-ProRule" id="PRU00168"/>
    </source>
</evidence>
<dbReference type="Gene3D" id="3.10.20.90">
    <property type="entry name" value="Phosphatidylinositol 3-kinase Catalytic Subunit, Chain A, domain 1"/>
    <property type="match status" value="1"/>
</dbReference>
<dbReference type="PROSITE" id="PS50009">
    <property type="entry name" value="RASGEF_CAT"/>
    <property type="match status" value="1"/>
</dbReference>
<gene>
    <name evidence="4" type="ORF">A3Q56_06232</name>
</gene>
<dbReference type="InterPro" id="IPR008937">
    <property type="entry name" value="Ras-like_GEF"/>
</dbReference>